<accession>A0AAU7MXA8</accession>
<dbReference type="KEGG" id="fld:ABNE31_16820"/>
<sequence>MQVHFIGMGEVNMFNLAVALHKNGTVVTGSDEVFDESLKTMMEEQGLLSKGAGWFSDSIHTNLDAVVIGSKVQVDNPEMVKAQELGLPLFSFPDFLYEQAKYKTRVVIAGSQHHGTVTQMILHALEYNDVAADYVTETSSGIHLTKENDFILIEANNQASSSLDATPQFQKYIPNIALLSDIATSEAVDSAQFAHFVDSVVKGGSITYNDEDVMVKELVEASENPIRKFPYATPAYQEEDGEIFLETPDGELPLEISGSDNLRSMAGAKWICQQMGVDEVEFYEAMSTFQ</sequence>
<dbReference type="AlphaFoldDB" id="A0AAU7MXA8"/>
<dbReference type="Gene3D" id="3.40.1190.10">
    <property type="entry name" value="Mur-like, catalytic domain"/>
    <property type="match status" value="1"/>
</dbReference>
<feature type="domain" description="Mur ligase N-terminal catalytic" evidence="1">
    <location>
        <begin position="3"/>
        <end position="102"/>
    </location>
</feature>
<dbReference type="SUPFAM" id="SSF53623">
    <property type="entry name" value="MurD-like peptide ligases, catalytic domain"/>
    <property type="match status" value="1"/>
</dbReference>
<keyword evidence="2" id="KW-0436">Ligase</keyword>
<dbReference type="GO" id="GO:0005524">
    <property type="term" value="F:ATP binding"/>
    <property type="evidence" value="ECO:0007669"/>
    <property type="project" value="InterPro"/>
</dbReference>
<dbReference type="Gene3D" id="3.40.50.720">
    <property type="entry name" value="NAD(P)-binding Rossmann-like Domain"/>
    <property type="match status" value="1"/>
</dbReference>
<name>A0AAU7MXA8_9FLAO</name>
<reference evidence="2" key="1">
    <citation type="submission" date="2024-05" db="EMBL/GenBank/DDBJ databases">
        <title>Draft Genome Sequences of Flagellimonas sp. MMG031 and Marinobacter sp. MMG032 Isolated from the dinoflagellate Symbiodinium pilosum.</title>
        <authorList>
            <person name="Shikuma N.J."/>
            <person name="Farrell M.V."/>
        </authorList>
    </citation>
    <scope>NUCLEOTIDE SEQUENCE</scope>
    <source>
        <strain evidence="2">MMG031</strain>
    </source>
</reference>
<dbReference type="GO" id="GO:0016881">
    <property type="term" value="F:acid-amino acid ligase activity"/>
    <property type="evidence" value="ECO:0007669"/>
    <property type="project" value="InterPro"/>
</dbReference>
<protein>
    <submittedName>
        <fullName evidence="2">Mur ligase domain-containing protein</fullName>
    </submittedName>
</protein>
<organism evidence="2">
    <name type="scientific">Flagellimonas sp. MMG031</name>
    <dbReference type="NCBI Taxonomy" id="3158549"/>
    <lineage>
        <taxon>Bacteria</taxon>
        <taxon>Pseudomonadati</taxon>
        <taxon>Bacteroidota</taxon>
        <taxon>Flavobacteriia</taxon>
        <taxon>Flavobacteriales</taxon>
        <taxon>Flavobacteriaceae</taxon>
        <taxon>Flagellimonas</taxon>
    </lineage>
</organism>
<dbReference type="RefSeq" id="WP_293289772.1">
    <property type="nucleotide sequence ID" value="NZ_CP157804.1"/>
</dbReference>
<gene>
    <name evidence="2" type="ORF">ABNE31_16820</name>
</gene>
<dbReference type="PANTHER" id="PTHR43445:SF3">
    <property type="entry name" value="UDP-N-ACETYLMURAMATE--L-ALANINE LIGASE"/>
    <property type="match status" value="1"/>
</dbReference>
<dbReference type="PANTHER" id="PTHR43445">
    <property type="entry name" value="UDP-N-ACETYLMURAMATE--L-ALANINE LIGASE-RELATED"/>
    <property type="match status" value="1"/>
</dbReference>
<dbReference type="Pfam" id="PF01225">
    <property type="entry name" value="Mur_ligase"/>
    <property type="match status" value="1"/>
</dbReference>
<dbReference type="InterPro" id="IPR050061">
    <property type="entry name" value="MurCDEF_pg_biosynth"/>
</dbReference>
<dbReference type="SUPFAM" id="SSF51984">
    <property type="entry name" value="MurCD N-terminal domain"/>
    <property type="match status" value="1"/>
</dbReference>
<dbReference type="InterPro" id="IPR000713">
    <property type="entry name" value="Mur_ligase_N"/>
</dbReference>
<proteinExistence type="predicted"/>
<dbReference type="InterPro" id="IPR036565">
    <property type="entry name" value="Mur-like_cat_sf"/>
</dbReference>
<dbReference type="EMBL" id="CP157804">
    <property type="protein sequence ID" value="XBQ23256.1"/>
    <property type="molecule type" value="Genomic_DNA"/>
</dbReference>
<evidence type="ECO:0000313" key="2">
    <source>
        <dbReference type="EMBL" id="XBQ23256.1"/>
    </source>
</evidence>
<evidence type="ECO:0000259" key="1">
    <source>
        <dbReference type="Pfam" id="PF01225"/>
    </source>
</evidence>